<dbReference type="PANTHER" id="PTHR42850">
    <property type="entry name" value="METALLOPHOSPHOESTERASE"/>
    <property type="match status" value="1"/>
</dbReference>
<dbReference type="AlphaFoldDB" id="A0A9Q9DAJ5"/>
<dbReference type="OrthoDB" id="9813918at2"/>
<dbReference type="GO" id="GO:0005737">
    <property type="term" value="C:cytoplasm"/>
    <property type="evidence" value="ECO:0007669"/>
    <property type="project" value="TreeGrafter"/>
</dbReference>
<feature type="domain" description="Calcineurin-like phosphoesterase" evidence="2">
    <location>
        <begin position="1"/>
        <end position="180"/>
    </location>
</feature>
<dbReference type="CDD" id="cd00838">
    <property type="entry name" value="MPP_superfamily"/>
    <property type="match status" value="1"/>
</dbReference>
<dbReference type="PANTHER" id="PTHR42850:SF2">
    <property type="entry name" value="BLL5683 PROTEIN"/>
    <property type="match status" value="1"/>
</dbReference>
<evidence type="ECO:0000313" key="3">
    <source>
        <dbReference type="EMBL" id="USJ24294.1"/>
    </source>
</evidence>
<comment type="similarity">
    <text evidence="1">Belongs to the metallophosphoesterase superfamily. YfcE family.</text>
</comment>
<evidence type="ECO:0000259" key="2">
    <source>
        <dbReference type="Pfam" id="PF12850"/>
    </source>
</evidence>
<dbReference type="Pfam" id="PF12850">
    <property type="entry name" value="Metallophos_2"/>
    <property type="match status" value="1"/>
</dbReference>
<dbReference type="RefSeq" id="WP_110818455.1">
    <property type="nucleotide sequence ID" value="NZ_CP098807.1"/>
</dbReference>
<dbReference type="PIRSF" id="PIRSF000883">
    <property type="entry name" value="Pesterase_MJ0912"/>
    <property type="match status" value="1"/>
</dbReference>
<name>A0A9Q9DAJ5_ENSAD</name>
<evidence type="ECO:0000256" key="1">
    <source>
        <dbReference type="ARBA" id="ARBA00008950"/>
    </source>
</evidence>
<reference evidence="3" key="1">
    <citation type="submission" date="2022-06" db="EMBL/GenBank/DDBJ databases">
        <title>Physiological and biochemical characterization and genomic elucidation of a strain of the genus Ensifer adhaerens M8 that combines arsenic oxidation and chromium reduction.</title>
        <authorList>
            <person name="Li X."/>
            <person name="Yu c."/>
        </authorList>
    </citation>
    <scope>NUCLEOTIDE SEQUENCE</scope>
    <source>
        <strain evidence="3">M8</strain>
    </source>
</reference>
<dbReference type="Gene3D" id="3.60.21.10">
    <property type="match status" value="1"/>
</dbReference>
<protein>
    <submittedName>
        <fullName evidence="3">Metallophosphatase family protein</fullName>
    </submittedName>
</protein>
<dbReference type="InterPro" id="IPR050126">
    <property type="entry name" value="Ap4A_hydrolase"/>
</dbReference>
<dbReference type="InterPro" id="IPR029052">
    <property type="entry name" value="Metallo-depent_PP-like"/>
</dbReference>
<dbReference type="InterPro" id="IPR024654">
    <property type="entry name" value="Calcineurin-like_PHP_lpxH"/>
</dbReference>
<proteinExistence type="inferred from homology"/>
<sequence length="246" mass="26972">MRLAVIADIHGNDLALEAVLADIDAQGITDIVNLGDHLSGPLNAARTADILIKRAILSIRGNHDRYLLTMDPHEMGQSDRAAYDQSQPQHREWLATLPVAHVHEEAFFLCHATPTDDETYWLEALTADGTVHMAQHSAIEAKAAGVDYPVILCGHTHIQRAVRLSDGRLVVNPGSVGCPGYDDDQPVPHKVEAGSPDARYAIIEKSASGWHVTFRNVPYDWMAMSQLAASRNRMEWAKALATGFLD</sequence>
<dbReference type="SUPFAM" id="SSF56300">
    <property type="entry name" value="Metallo-dependent phosphatases"/>
    <property type="match status" value="1"/>
</dbReference>
<dbReference type="Proteomes" id="UP001055460">
    <property type="component" value="Chromosome"/>
</dbReference>
<evidence type="ECO:0000313" key="4">
    <source>
        <dbReference type="Proteomes" id="UP001055460"/>
    </source>
</evidence>
<dbReference type="GO" id="GO:0016791">
    <property type="term" value="F:phosphatase activity"/>
    <property type="evidence" value="ECO:0007669"/>
    <property type="project" value="TreeGrafter"/>
</dbReference>
<dbReference type="InterPro" id="IPR011152">
    <property type="entry name" value="Pesterase_MJ0912"/>
</dbReference>
<organism evidence="3 4">
    <name type="scientific">Ensifer adhaerens</name>
    <name type="common">Sinorhizobium morelense</name>
    <dbReference type="NCBI Taxonomy" id="106592"/>
    <lineage>
        <taxon>Bacteria</taxon>
        <taxon>Pseudomonadati</taxon>
        <taxon>Pseudomonadota</taxon>
        <taxon>Alphaproteobacteria</taxon>
        <taxon>Hyphomicrobiales</taxon>
        <taxon>Rhizobiaceae</taxon>
        <taxon>Sinorhizobium/Ensifer group</taxon>
        <taxon>Ensifer</taxon>
    </lineage>
</organism>
<dbReference type="EMBL" id="CP098807">
    <property type="protein sequence ID" value="USJ24294.1"/>
    <property type="molecule type" value="Genomic_DNA"/>
</dbReference>
<gene>
    <name evidence="3" type="ORF">NE863_04710</name>
</gene>
<accession>A0A9Q9DAJ5</accession>